<dbReference type="AlphaFoldDB" id="A0A8C6UQA2"/>
<dbReference type="Ensembl" id="ENSNMLT00000042045.1">
    <property type="protein sequence ID" value="ENSNMLP00000037753.1"/>
    <property type="gene ID" value="ENSNMLG00000023361.1"/>
</dbReference>
<accession>A0A8C6UQA2</accession>
<protein>
    <submittedName>
        <fullName evidence="1">Uncharacterized protein</fullName>
    </submittedName>
</protein>
<evidence type="ECO:0000313" key="1">
    <source>
        <dbReference type="Ensembl" id="ENSNMLP00000037753.1"/>
    </source>
</evidence>
<reference evidence="1" key="2">
    <citation type="submission" date="2025-09" db="UniProtKB">
        <authorList>
            <consortium name="Ensembl"/>
        </authorList>
    </citation>
    <scope>IDENTIFICATION</scope>
</reference>
<organism evidence="1 2">
    <name type="scientific">Neogobius melanostomus</name>
    <name type="common">round goby</name>
    <dbReference type="NCBI Taxonomy" id="47308"/>
    <lineage>
        <taxon>Eukaryota</taxon>
        <taxon>Metazoa</taxon>
        <taxon>Chordata</taxon>
        <taxon>Craniata</taxon>
        <taxon>Vertebrata</taxon>
        <taxon>Euteleostomi</taxon>
        <taxon>Actinopterygii</taxon>
        <taxon>Neopterygii</taxon>
        <taxon>Teleostei</taxon>
        <taxon>Neoteleostei</taxon>
        <taxon>Acanthomorphata</taxon>
        <taxon>Gobiaria</taxon>
        <taxon>Gobiiformes</taxon>
        <taxon>Gobioidei</taxon>
        <taxon>Gobiidae</taxon>
        <taxon>Benthophilinae</taxon>
        <taxon>Neogobiini</taxon>
        <taxon>Neogobius</taxon>
    </lineage>
</organism>
<reference evidence="1" key="1">
    <citation type="submission" date="2025-08" db="UniProtKB">
        <authorList>
            <consortium name="Ensembl"/>
        </authorList>
    </citation>
    <scope>IDENTIFICATION</scope>
</reference>
<keyword evidence="2" id="KW-1185">Reference proteome</keyword>
<proteinExistence type="predicted"/>
<evidence type="ECO:0000313" key="2">
    <source>
        <dbReference type="Proteomes" id="UP000694523"/>
    </source>
</evidence>
<name>A0A8C6UQA2_9GOBI</name>
<sequence length="73" mass="8513">MNMMRKRRRPILNSAGSDIIRAKSSVRMPLAPRIRRRIRPIRANRITRNRVGDTKYFSMMSANSSPENSRVVN</sequence>
<dbReference type="Proteomes" id="UP000694523">
    <property type="component" value="Unplaced"/>
</dbReference>